<dbReference type="Proteomes" id="UP000267448">
    <property type="component" value="Unassembled WGS sequence"/>
</dbReference>
<organism evidence="2 3">
    <name type="scientific">Shewanella canadensis</name>
    <dbReference type="NCBI Taxonomy" id="271096"/>
    <lineage>
        <taxon>Bacteria</taxon>
        <taxon>Pseudomonadati</taxon>
        <taxon>Pseudomonadota</taxon>
        <taxon>Gammaproteobacteria</taxon>
        <taxon>Alteromonadales</taxon>
        <taxon>Shewanellaceae</taxon>
        <taxon>Shewanella</taxon>
    </lineage>
</organism>
<dbReference type="EMBL" id="RXNU01000003">
    <property type="protein sequence ID" value="RTR39521.1"/>
    <property type="molecule type" value="Genomic_DNA"/>
</dbReference>
<dbReference type="PROSITE" id="PS50921">
    <property type="entry name" value="ANTAR"/>
    <property type="match status" value="1"/>
</dbReference>
<evidence type="ECO:0000313" key="3">
    <source>
        <dbReference type="Proteomes" id="UP000267448"/>
    </source>
</evidence>
<dbReference type="OrthoDB" id="6260155at2"/>
<dbReference type="GO" id="GO:0003723">
    <property type="term" value="F:RNA binding"/>
    <property type="evidence" value="ECO:0007669"/>
    <property type="project" value="InterPro"/>
</dbReference>
<keyword evidence="3" id="KW-1185">Reference proteome</keyword>
<sequence length="201" mass="22704">MRIFTWFDSNFCQLLESRGLTPGNSQHPQHSLQSVLEMSVNGEHDEIISLPSLRALESISLSPTGDQLLFFTASLTEKDIRFLLRLLRFSAIPMIVNAADWEDEGLARLLECGRVTFVPGELDHQRILSIIQLSRLRFTLASMQVKKVLALESSLEAQKLLSKAKSELQRHGLSESEAHKSLQKRAMERGISIEKLVHQLS</sequence>
<comment type="caution">
    <text evidence="2">The sequence shown here is derived from an EMBL/GenBank/DDBJ whole genome shotgun (WGS) entry which is preliminary data.</text>
</comment>
<evidence type="ECO:0000313" key="2">
    <source>
        <dbReference type="EMBL" id="RTR39521.1"/>
    </source>
</evidence>
<reference evidence="2 3" key="1">
    <citation type="submission" date="2018-12" db="EMBL/GenBank/DDBJ databases">
        <authorList>
            <person name="Yu L."/>
        </authorList>
    </citation>
    <scope>NUCLEOTIDE SEQUENCE [LARGE SCALE GENOMIC DNA]</scope>
    <source>
        <strain evidence="2 3">HAW-EB2</strain>
    </source>
</reference>
<protein>
    <submittedName>
        <fullName evidence="2">ANTAR domain-containing protein</fullName>
    </submittedName>
</protein>
<dbReference type="InterPro" id="IPR011006">
    <property type="entry name" value="CheY-like_superfamily"/>
</dbReference>
<proteinExistence type="predicted"/>
<name>A0A3S0LNA2_9GAMM</name>
<dbReference type="InterPro" id="IPR036388">
    <property type="entry name" value="WH-like_DNA-bd_sf"/>
</dbReference>
<accession>A0A3S0LNA2</accession>
<dbReference type="AlphaFoldDB" id="A0A3S0LNA2"/>
<dbReference type="InterPro" id="IPR005561">
    <property type="entry name" value="ANTAR"/>
</dbReference>
<feature type="domain" description="ANTAR" evidence="1">
    <location>
        <begin position="141"/>
        <end position="201"/>
    </location>
</feature>
<dbReference type="SMART" id="SM01012">
    <property type="entry name" value="ANTAR"/>
    <property type="match status" value="1"/>
</dbReference>
<dbReference type="SUPFAM" id="SSF52172">
    <property type="entry name" value="CheY-like"/>
    <property type="match status" value="1"/>
</dbReference>
<gene>
    <name evidence="2" type="ORF">EKG38_06850</name>
</gene>
<dbReference type="Gene3D" id="1.10.10.10">
    <property type="entry name" value="Winged helix-like DNA-binding domain superfamily/Winged helix DNA-binding domain"/>
    <property type="match status" value="1"/>
</dbReference>
<evidence type="ECO:0000259" key="1">
    <source>
        <dbReference type="PROSITE" id="PS50921"/>
    </source>
</evidence>
<dbReference type="RefSeq" id="WP_126519545.1">
    <property type="nucleotide sequence ID" value="NZ_RXNU01000003.1"/>
</dbReference>
<dbReference type="Pfam" id="PF03861">
    <property type="entry name" value="ANTAR"/>
    <property type="match status" value="1"/>
</dbReference>